<reference evidence="1" key="1">
    <citation type="submission" date="2020-03" db="EMBL/GenBank/DDBJ databases">
        <title>The deep terrestrial virosphere.</title>
        <authorList>
            <person name="Holmfeldt K."/>
            <person name="Nilsson E."/>
            <person name="Simone D."/>
            <person name="Lopez-Fernandez M."/>
            <person name="Wu X."/>
            <person name="de Brujin I."/>
            <person name="Lundin D."/>
            <person name="Andersson A."/>
            <person name="Bertilsson S."/>
            <person name="Dopson M."/>
        </authorList>
    </citation>
    <scope>NUCLEOTIDE SEQUENCE</scope>
    <source>
        <strain evidence="1">MM171A01372</strain>
    </source>
</reference>
<sequence>MPLDVVAGIDKENQVRIEITINGLYKSNSYGAVVDTGYSGGLVLPLTMAVDLGLEKVGSSAVTLADGSVQVLPAFLCKVSVGETIHDISTLVLGNEVLVGMELLQNYRLCIAPSMGVVTLSQDKQGVEYTQLINSLRKLTGRYQ</sequence>
<keyword evidence="1" id="KW-0645">Protease</keyword>
<keyword evidence="1" id="KW-0378">Hydrolase</keyword>
<dbReference type="Pfam" id="PF13975">
    <property type="entry name" value="gag-asp_proteas"/>
    <property type="match status" value="1"/>
</dbReference>
<evidence type="ECO:0000313" key="1">
    <source>
        <dbReference type="EMBL" id="QJA99047.1"/>
    </source>
</evidence>
<dbReference type="Gene3D" id="2.40.70.10">
    <property type="entry name" value="Acid Proteases"/>
    <property type="match status" value="1"/>
</dbReference>
<dbReference type="GO" id="GO:0008233">
    <property type="term" value="F:peptidase activity"/>
    <property type="evidence" value="ECO:0007669"/>
    <property type="project" value="UniProtKB-KW"/>
</dbReference>
<proteinExistence type="predicted"/>
<gene>
    <name evidence="1" type="ORF">MM171A01372_0006</name>
</gene>
<dbReference type="EMBL" id="MT143625">
    <property type="protein sequence ID" value="QJA99047.1"/>
    <property type="molecule type" value="Genomic_DNA"/>
</dbReference>
<dbReference type="GO" id="GO:0006508">
    <property type="term" value="P:proteolysis"/>
    <property type="evidence" value="ECO:0007669"/>
    <property type="project" value="UniProtKB-KW"/>
</dbReference>
<name>A0A6M3LUN0_9ZZZZ</name>
<protein>
    <submittedName>
        <fullName evidence="1">Putative aspartyl protease</fullName>
    </submittedName>
</protein>
<organism evidence="1">
    <name type="scientific">viral metagenome</name>
    <dbReference type="NCBI Taxonomy" id="1070528"/>
    <lineage>
        <taxon>unclassified sequences</taxon>
        <taxon>metagenomes</taxon>
        <taxon>organismal metagenomes</taxon>
    </lineage>
</organism>
<dbReference type="InterPro" id="IPR021109">
    <property type="entry name" value="Peptidase_aspartic_dom_sf"/>
</dbReference>
<dbReference type="AlphaFoldDB" id="A0A6M3LUN0"/>
<accession>A0A6M3LUN0</accession>